<dbReference type="WBParaSite" id="MBELARI_LOCUS16705">
    <property type="protein sequence ID" value="MBELARI_LOCUS16705"/>
    <property type="gene ID" value="MBELARI_LOCUS16705"/>
</dbReference>
<keyword evidence="2" id="KW-1185">Reference proteome</keyword>
<reference evidence="3" key="1">
    <citation type="submission" date="2024-02" db="UniProtKB">
        <authorList>
            <consortium name="WormBaseParasite"/>
        </authorList>
    </citation>
    <scope>IDENTIFICATION</scope>
</reference>
<dbReference type="Proteomes" id="UP000887575">
    <property type="component" value="Unassembled WGS sequence"/>
</dbReference>
<evidence type="ECO:0000256" key="1">
    <source>
        <dbReference type="SAM" id="MobiDB-lite"/>
    </source>
</evidence>
<evidence type="ECO:0000313" key="2">
    <source>
        <dbReference type="Proteomes" id="UP000887575"/>
    </source>
</evidence>
<name>A0AAF3ES97_9BILA</name>
<proteinExistence type="predicted"/>
<evidence type="ECO:0000313" key="3">
    <source>
        <dbReference type="WBParaSite" id="MBELARI_LOCUS16705"/>
    </source>
</evidence>
<protein>
    <submittedName>
        <fullName evidence="3">Uncharacterized protein</fullName>
    </submittedName>
</protein>
<feature type="compositionally biased region" description="Polar residues" evidence="1">
    <location>
        <begin position="1"/>
        <end position="10"/>
    </location>
</feature>
<feature type="region of interest" description="Disordered" evidence="1">
    <location>
        <begin position="1"/>
        <end position="21"/>
    </location>
</feature>
<dbReference type="AlphaFoldDB" id="A0AAF3ES97"/>
<sequence>MIQSNQQIHQQSRKSRSDQLKISQVRISMRRASFFVKFQRTELQLCKLFCAIFFDIIKGFHSKWNMDRESNRAIVKRKAGTRS</sequence>
<organism evidence="2 3">
    <name type="scientific">Mesorhabditis belari</name>
    <dbReference type="NCBI Taxonomy" id="2138241"/>
    <lineage>
        <taxon>Eukaryota</taxon>
        <taxon>Metazoa</taxon>
        <taxon>Ecdysozoa</taxon>
        <taxon>Nematoda</taxon>
        <taxon>Chromadorea</taxon>
        <taxon>Rhabditida</taxon>
        <taxon>Rhabditina</taxon>
        <taxon>Rhabditomorpha</taxon>
        <taxon>Rhabditoidea</taxon>
        <taxon>Rhabditidae</taxon>
        <taxon>Mesorhabditinae</taxon>
        <taxon>Mesorhabditis</taxon>
    </lineage>
</organism>
<accession>A0AAF3ES97</accession>